<evidence type="ECO:0000313" key="1">
    <source>
        <dbReference type="EMBL" id="MFJ2679052.1"/>
    </source>
</evidence>
<organism evidence="1 2">
    <name type="scientific">Pseudomonas sivasensis</name>
    <dbReference type="NCBI Taxonomy" id="1880678"/>
    <lineage>
        <taxon>Bacteria</taxon>
        <taxon>Pseudomonadati</taxon>
        <taxon>Pseudomonadota</taxon>
        <taxon>Gammaproteobacteria</taxon>
        <taxon>Pseudomonadales</taxon>
        <taxon>Pseudomonadaceae</taxon>
        <taxon>Pseudomonas</taxon>
    </lineage>
</organism>
<keyword evidence="2" id="KW-1185">Reference proteome</keyword>
<dbReference type="CDD" id="cd14729">
    <property type="entry name" value="RtxA-like"/>
    <property type="match status" value="1"/>
</dbReference>
<gene>
    <name evidence="1" type="ORF">ACIOWJ_13305</name>
</gene>
<dbReference type="Gene3D" id="3.40.50.11550">
    <property type="match status" value="1"/>
</dbReference>
<evidence type="ECO:0000313" key="2">
    <source>
        <dbReference type="Proteomes" id="UP001617213"/>
    </source>
</evidence>
<proteinExistence type="predicted"/>
<dbReference type="RefSeq" id="WP_401381598.1">
    <property type="nucleotide sequence ID" value="NZ_JBIUWZ010000016.1"/>
</dbReference>
<comment type="caution">
    <text evidence="1">The sequence shown here is derived from an EMBL/GenBank/DDBJ whole genome shotgun (WGS) entry which is preliminary data.</text>
</comment>
<sequence>MMADNQNLRSLGQKLSETATRLGVNATPQAILAALKATPMDIQPGSSYPIEADAAVTLDAYITSNNLMLPNNHFGLIALADAVSNRALKHPLGNLGGGLSWPIPMSMRNEKALLGTLSHYVGQHPNPAQMGVSLGVLEYLNSNQPPSGEAATDPAKALVAILTTPRAQALGQAIQTKLNGVATDTSVNEYTLTAINLALDPESIDHAHPSAIAGFNLAQEAHWGKPASAVVTSLSQHLIKKRKTSAAMANVGAYVLLARKAPELLIKDLPASVTYGSTAWLNLSIAATTIEAQTPGKVPNMTFAQVMSAAEGASLQDLSVTQKAQSAALRVWGVVNGVISQAEADRYNNADIDKVKTAFNQQANLRLEATGQIQTDMPSRKDIALAKLKERFGEDVTFEEKLLTVKDTSQPYAQPLYDPNRAPAGHHSLLDIAMSGLDQFSWETKDPRILDALEGKSLAFDVNAVFNSQLSQAINSRKQGIGTTVKHLIAQLPLADRQNLEYGKLEFYQNNTYQLGMGFTGRTLVEKNEQLLVKATGGSGETVYAIDLKQGSITTVPGTVLTKERDRESNLVYPIEQFLPTNADDTVWQPNNTAGNPLPVPDSFSSNRTQSIADAFIEHLDIDNKDVVKQARGTTTYDQQMDVEEKLADFFLDLIPLRSAIVNFKNGNVLDGVVDLGMDIFGFVTAGAGAAAKIGNVAVKGFSATTKAVRVAKILGTTLIGELNPASGLGDLVQGGAKLAGKGIDTIKKTSGAFNMARVIANEHGPITHGTFKIADQTFRADTILSNGQRYAYDPAAMKPYGTPLTDFNPLDTLAPGSPHTHSPSPTQHRHRYNPMASIARPVRVRKPLPVGDYAESMRGKLEPDHFKPDTKMATIQKFKDEMKDYFDAIQQAGLPTRPTIPHIAGNVPVPDLIETALKASQGVVFGESHKQMASFRALFDNVATLKNEGVKRVYFEGLIDMPQGLVDDGIGILGQSKQLRSGPTFQELRKKLEDNGIEVLPLDHYYLTRHKDLRGLKKPTTTGSASITRLEEFNYYAAETIQATSGADKWAALVGHSHMNTSEGVPGLAELTGSIGIGVFDRPSATNHFGTRVLGHPQDPTKPVGSGGIPGDLQIYIKP</sequence>
<dbReference type="EMBL" id="JBIUWZ010000016">
    <property type="protein sequence ID" value="MFJ2679052.1"/>
    <property type="molecule type" value="Genomic_DNA"/>
</dbReference>
<dbReference type="SUPFAM" id="SSF159501">
    <property type="entry name" value="EreA/ChaN-like"/>
    <property type="match status" value="1"/>
</dbReference>
<dbReference type="Proteomes" id="UP001617213">
    <property type="component" value="Unassembled WGS sequence"/>
</dbReference>
<name>A0ABW8DZJ9_9PSED</name>
<accession>A0ABW8DZJ9</accession>
<reference evidence="1 2" key="1">
    <citation type="submission" date="2024-10" db="EMBL/GenBank/DDBJ databases">
        <title>The Natural Products Discovery Center: Release of the First 8490 Sequenced Strains for Exploring Actinobacteria Biosynthetic Diversity.</title>
        <authorList>
            <person name="Kalkreuter E."/>
            <person name="Kautsar S.A."/>
            <person name="Yang D."/>
            <person name="Bader C.D."/>
            <person name="Teijaro C.N."/>
            <person name="Fluegel L."/>
            <person name="Davis C.M."/>
            <person name="Simpson J.R."/>
            <person name="Lauterbach L."/>
            <person name="Steele A.D."/>
            <person name="Gui C."/>
            <person name="Meng S."/>
            <person name="Li G."/>
            <person name="Viehrig K."/>
            <person name="Ye F."/>
            <person name="Su P."/>
            <person name="Kiefer A.F."/>
            <person name="Nichols A."/>
            <person name="Cepeda A.J."/>
            <person name="Yan W."/>
            <person name="Fan B."/>
            <person name="Jiang Y."/>
            <person name="Adhikari A."/>
            <person name="Zheng C.-J."/>
            <person name="Schuster L."/>
            <person name="Cowan T.M."/>
            <person name="Smanski M.J."/>
            <person name="Chevrette M.G."/>
            <person name="De Carvalho L.P.S."/>
            <person name="Shen B."/>
        </authorList>
    </citation>
    <scope>NUCLEOTIDE SEQUENCE [LARGE SCALE GENOMIC DNA]</scope>
    <source>
        <strain evidence="1 2">NPDC087581</strain>
    </source>
</reference>
<protein>
    <submittedName>
        <fullName evidence="1">Membrane-targeted effector domain-containing toxin</fullName>
    </submittedName>
</protein>